<sequence>MTQQTPDRPAASPAPPDTAPAATDQESPAQENENPAGESGEQAGADTPEARAAAAAAAEAAAEAKWQAWVTEQESRPAQPAQSAPPAQSAQPPVPPAAPGPGWPGMNPWAPPQPPAAPKPPLVHRRWVRAVTRWTLAAALFAGAATVTGQQISARERTDVPGLATAADGRWDYPELSLPPLPEGSPPPFANANKAQIHHADLRALLLPPPETAEAHPELDGTDWLEPAGFAGLMDSEEQREDLAEAFATHPLRQIAQRGWTMPDGTTTEIYLLRFTTGAVADALFDREFGTLGTHKDLAVAPKTEPDEGWPEENGRIGQVTTVVRTEAAPYTEGHTRLAYLRAGDVLGLVVQTHPDDAAEVPFHQTVILQAQLLG</sequence>
<reference evidence="2 3" key="1">
    <citation type="submission" date="2016-10" db="EMBL/GenBank/DDBJ databases">
        <authorList>
            <person name="de Groot N.N."/>
        </authorList>
    </citation>
    <scope>NUCLEOTIDE SEQUENCE [LARGE SCALE GENOMIC DNA]</scope>
    <source>
        <strain evidence="2 3">CGMCC 4.5739</strain>
    </source>
</reference>
<accession>A0A1I1HRF4</accession>
<evidence type="ECO:0000313" key="3">
    <source>
        <dbReference type="Proteomes" id="UP000199207"/>
    </source>
</evidence>
<feature type="compositionally biased region" description="Pro residues" evidence="1">
    <location>
        <begin position="109"/>
        <end position="120"/>
    </location>
</feature>
<feature type="compositionally biased region" description="Low complexity" evidence="1">
    <location>
        <begin position="50"/>
        <end position="64"/>
    </location>
</feature>
<dbReference type="STRING" id="910347.SAMN05421773_102482"/>
<evidence type="ECO:0000313" key="2">
    <source>
        <dbReference type="EMBL" id="SFC26132.1"/>
    </source>
</evidence>
<proteinExistence type="predicted"/>
<feature type="compositionally biased region" description="Pro residues" evidence="1">
    <location>
        <begin position="92"/>
        <end position="102"/>
    </location>
</feature>
<feature type="region of interest" description="Disordered" evidence="1">
    <location>
        <begin position="1"/>
        <end position="120"/>
    </location>
</feature>
<gene>
    <name evidence="2" type="ORF">SAMN05421773_102482</name>
</gene>
<feature type="compositionally biased region" description="Low complexity" evidence="1">
    <location>
        <begin position="1"/>
        <end position="11"/>
    </location>
</feature>
<protein>
    <submittedName>
        <fullName evidence="2">Uncharacterized protein</fullName>
    </submittedName>
</protein>
<keyword evidence="3" id="KW-1185">Reference proteome</keyword>
<dbReference type="RefSeq" id="WP_245833873.1">
    <property type="nucleotide sequence ID" value="NZ_FOLM01000002.1"/>
</dbReference>
<dbReference type="Proteomes" id="UP000199207">
    <property type="component" value="Unassembled WGS sequence"/>
</dbReference>
<dbReference type="EMBL" id="FOLM01000002">
    <property type="protein sequence ID" value="SFC26132.1"/>
    <property type="molecule type" value="Genomic_DNA"/>
</dbReference>
<dbReference type="AlphaFoldDB" id="A0A1I1HRF4"/>
<feature type="compositionally biased region" description="Low complexity" evidence="1">
    <location>
        <begin position="77"/>
        <end position="91"/>
    </location>
</feature>
<evidence type="ECO:0000256" key="1">
    <source>
        <dbReference type="SAM" id="MobiDB-lite"/>
    </source>
</evidence>
<organism evidence="2 3">
    <name type="scientific">Streptomyces aidingensis</name>
    <dbReference type="NCBI Taxonomy" id="910347"/>
    <lineage>
        <taxon>Bacteria</taxon>
        <taxon>Bacillati</taxon>
        <taxon>Actinomycetota</taxon>
        <taxon>Actinomycetes</taxon>
        <taxon>Kitasatosporales</taxon>
        <taxon>Streptomycetaceae</taxon>
        <taxon>Streptomyces</taxon>
    </lineage>
</organism>
<name>A0A1I1HRF4_9ACTN</name>